<keyword evidence="1" id="KW-0678">Repressor</keyword>
<evidence type="ECO:0000256" key="4">
    <source>
        <dbReference type="ARBA" id="ARBA00023163"/>
    </source>
</evidence>
<dbReference type="InterPro" id="IPR009057">
    <property type="entry name" value="Homeodomain-like_sf"/>
</dbReference>
<keyword evidence="8" id="KW-1185">Reference proteome</keyword>
<dbReference type="Pfam" id="PF13977">
    <property type="entry name" value="TetR_C_6"/>
    <property type="match status" value="1"/>
</dbReference>
<dbReference type="InterPro" id="IPR039538">
    <property type="entry name" value="BetI_C"/>
</dbReference>
<evidence type="ECO:0000259" key="6">
    <source>
        <dbReference type="PROSITE" id="PS50977"/>
    </source>
</evidence>
<dbReference type="PROSITE" id="PS01081">
    <property type="entry name" value="HTH_TETR_1"/>
    <property type="match status" value="1"/>
</dbReference>
<keyword evidence="4" id="KW-0804">Transcription</keyword>
<dbReference type="PANTHER" id="PTHR47506">
    <property type="entry name" value="TRANSCRIPTIONAL REGULATORY PROTEIN"/>
    <property type="match status" value="1"/>
</dbReference>
<evidence type="ECO:0000256" key="3">
    <source>
        <dbReference type="ARBA" id="ARBA00023125"/>
    </source>
</evidence>
<protein>
    <recommendedName>
        <fullName evidence="6">HTH tetR-type domain-containing protein</fullName>
    </recommendedName>
</protein>
<evidence type="ECO:0000313" key="7">
    <source>
        <dbReference type="EMBL" id="GAA2788646.1"/>
    </source>
</evidence>
<dbReference type="RefSeq" id="WP_344679665.1">
    <property type="nucleotide sequence ID" value="NZ_BAAAUX010000011.1"/>
</dbReference>
<feature type="DNA-binding region" description="H-T-H motif" evidence="5">
    <location>
        <begin position="33"/>
        <end position="52"/>
    </location>
</feature>
<keyword evidence="2" id="KW-0805">Transcription regulation</keyword>
<dbReference type="PANTHER" id="PTHR47506:SF6">
    <property type="entry name" value="HTH-TYPE TRANSCRIPTIONAL REPRESSOR NEMR"/>
    <property type="match status" value="1"/>
</dbReference>
<dbReference type="InterPro" id="IPR036271">
    <property type="entry name" value="Tet_transcr_reg_TetR-rel_C_sf"/>
</dbReference>
<organism evidence="7 8">
    <name type="scientific">Saccharopolyspora taberi</name>
    <dbReference type="NCBI Taxonomy" id="60895"/>
    <lineage>
        <taxon>Bacteria</taxon>
        <taxon>Bacillati</taxon>
        <taxon>Actinomycetota</taxon>
        <taxon>Actinomycetes</taxon>
        <taxon>Pseudonocardiales</taxon>
        <taxon>Pseudonocardiaceae</taxon>
        <taxon>Saccharopolyspora</taxon>
    </lineage>
</organism>
<dbReference type="InterPro" id="IPR001647">
    <property type="entry name" value="HTH_TetR"/>
</dbReference>
<comment type="caution">
    <text evidence="7">The sequence shown here is derived from an EMBL/GenBank/DDBJ whole genome shotgun (WGS) entry which is preliminary data.</text>
</comment>
<dbReference type="InterPro" id="IPR023772">
    <property type="entry name" value="DNA-bd_HTH_TetR-type_CS"/>
</dbReference>
<dbReference type="PRINTS" id="PR00455">
    <property type="entry name" value="HTHTETR"/>
</dbReference>
<reference evidence="7 8" key="1">
    <citation type="journal article" date="2019" name="Int. J. Syst. Evol. Microbiol.">
        <title>The Global Catalogue of Microorganisms (GCM) 10K type strain sequencing project: providing services to taxonomists for standard genome sequencing and annotation.</title>
        <authorList>
            <consortium name="The Broad Institute Genomics Platform"/>
            <consortium name="The Broad Institute Genome Sequencing Center for Infectious Disease"/>
            <person name="Wu L."/>
            <person name="Ma J."/>
        </authorList>
    </citation>
    <scope>NUCLEOTIDE SEQUENCE [LARGE SCALE GENOMIC DNA]</scope>
    <source>
        <strain evidence="7 8">JCM 9383</strain>
    </source>
</reference>
<accession>A0ABN3VBA2</accession>
<gene>
    <name evidence="7" type="ORF">GCM10010470_24100</name>
</gene>
<dbReference type="SUPFAM" id="SSF46689">
    <property type="entry name" value="Homeodomain-like"/>
    <property type="match status" value="1"/>
</dbReference>
<dbReference type="EMBL" id="BAAAUX010000011">
    <property type="protein sequence ID" value="GAA2788646.1"/>
    <property type="molecule type" value="Genomic_DNA"/>
</dbReference>
<evidence type="ECO:0000256" key="5">
    <source>
        <dbReference type="PROSITE-ProRule" id="PRU00335"/>
    </source>
</evidence>
<dbReference type="PROSITE" id="PS50977">
    <property type="entry name" value="HTH_TETR_2"/>
    <property type="match status" value="1"/>
</dbReference>
<keyword evidence="3 5" id="KW-0238">DNA-binding</keyword>
<evidence type="ECO:0000256" key="2">
    <source>
        <dbReference type="ARBA" id="ARBA00023015"/>
    </source>
</evidence>
<dbReference type="Pfam" id="PF00440">
    <property type="entry name" value="TetR_N"/>
    <property type="match status" value="1"/>
</dbReference>
<evidence type="ECO:0000313" key="8">
    <source>
        <dbReference type="Proteomes" id="UP001500979"/>
    </source>
</evidence>
<feature type="domain" description="HTH tetR-type" evidence="6">
    <location>
        <begin position="10"/>
        <end position="70"/>
    </location>
</feature>
<dbReference type="Gene3D" id="1.10.357.10">
    <property type="entry name" value="Tetracycline Repressor, domain 2"/>
    <property type="match status" value="1"/>
</dbReference>
<evidence type="ECO:0000256" key="1">
    <source>
        <dbReference type="ARBA" id="ARBA00022491"/>
    </source>
</evidence>
<sequence>MRTVDPVKHEAKRRHILAAAAHCFSRKGFERTTTAEICRTAGISSGSLFHYFPNKKAIFRAIFEQDARDNEARIAEVRDSADPVAAVLELVEHMTRPLLDDPGAAGLVNEVIAQAPRDPELAEQLGRNDFQVRQGLVELLERAVADGRIDAELDLWQTTGWISALVDSVYARLSMEPDLDPHRELATVKLILTRFLRVEP</sequence>
<name>A0ABN3VBA2_9PSEU</name>
<dbReference type="SUPFAM" id="SSF48498">
    <property type="entry name" value="Tetracyclin repressor-like, C-terminal domain"/>
    <property type="match status" value="1"/>
</dbReference>
<dbReference type="Proteomes" id="UP001500979">
    <property type="component" value="Unassembled WGS sequence"/>
</dbReference>
<proteinExistence type="predicted"/>